<evidence type="ECO:0000259" key="1">
    <source>
        <dbReference type="PROSITE" id="PS50902"/>
    </source>
</evidence>
<reference evidence="3" key="1">
    <citation type="journal article" date="2019" name="Int. J. Syst. Evol. Microbiol.">
        <title>The Global Catalogue of Microorganisms (GCM) 10K type strain sequencing project: providing services to taxonomists for standard genome sequencing and annotation.</title>
        <authorList>
            <consortium name="The Broad Institute Genomics Platform"/>
            <consortium name="The Broad Institute Genome Sequencing Center for Infectious Disease"/>
            <person name="Wu L."/>
            <person name="Ma J."/>
        </authorList>
    </citation>
    <scope>NUCLEOTIDE SEQUENCE [LARGE SCALE GENOMIC DNA]</scope>
    <source>
        <strain evidence="3">JCM 17458</strain>
    </source>
</reference>
<comment type="caution">
    <text evidence="2">The sequence shown here is derived from an EMBL/GenBank/DDBJ whole genome shotgun (WGS) entry which is preliminary data.</text>
</comment>
<dbReference type="Proteomes" id="UP001501586">
    <property type="component" value="Unassembled WGS sequence"/>
</dbReference>
<dbReference type="Gene3D" id="3.40.50.360">
    <property type="match status" value="1"/>
</dbReference>
<dbReference type="InterPro" id="IPR026816">
    <property type="entry name" value="Flavodoxin_dom"/>
</dbReference>
<organism evidence="2 3">
    <name type="scientific">Brevibacterium daeguense</name>
    <dbReference type="NCBI Taxonomy" id="909936"/>
    <lineage>
        <taxon>Bacteria</taxon>
        <taxon>Bacillati</taxon>
        <taxon>Actinomycetota</taxon>
        <taxon>Actinomycetes</taxon>
        <taxon>Micrococcales</taxon>
        <taxon>Brevibacteriaceae</taxon>
        <taxon>Brevibacterium</taxon>
    </lineage>
</organism>
<dbReference type="PROSITE" id="PS50902">
    <property type="entry name" value="FLAVODOXIN_LIKE"/>
    <property type="match status" value="1"/>
</dbReference>
<dbReference type="Pfam" id="PF12724">
    <property type="entry name" value="Flavodoxin_5"/>
    <property type="match status" value="1"/>
</dbReference>
<keyword evidence="3" id="KW-1185">Reference proteome</keyword>
<name>A0ABP8EG77_9MICO</name>
<protein>
    <submittedName>
        <fullName evidence="2">Flavodoxin domain-containing protein</fullName>
    </submittedName>
</protein>
<gene>
    <name evidence="2" type="ORF">GCM10022261_05050</name>
</gene>
<evidence type="ECO:0000313" key="3">
    <source>
        <dbReference type="Proteomes" id="UP001501586"/>
    </source>
</evidence>
<proteinExistence type="predicted"/>
<dbReference type="SUPFAM" id="SSF52218">
    <property type="entry name" value="Flavoproteins"/>
    <property type="match status" value="1"/>
</dbReference>
<accession>A0ABP8EG77</accession>
<dbReference type="InterPro" id="IPR029039">
    <property type="entry name" value="Flavoprotein-like_sf"/>
</dbReference>
<dbReference type="InterPro" id="IPR052200">
    <property type="entry name" value="Protoporphyrinogen_IX_DH"/>
</dbReference>
<dbReference type="PANTHER" id="PTHR38030:SF2">
    <property type="entry name" value="PROTOPORPHYRINOGEN IX DEHYDROGENASE [QUINONE]"/>
    <property type="match status" value="1"/>
</dbReference>
<feature type="domain" description="Flavodoxin-like" evidence="1">
    <location>
        <begin position="3"/>
        <end position="194"/>
    </location>
</feature>
<dbReference type="PANTHER" id="PTHR38030">
    <property type="entry name" value="PROTOPORPHYRINOGEN IX DEHYDROGENASE [MENAQUINONE]"/>
    <property type="match status" value="1"/>
</dbReference>
<sequence>MRVLIGYSSAHGSTAEIARRIAAVLRDTPKAEVRDPLTAEVRETLTVEVRPLEDVHRLEGFDAVVLGSAIHSQSWLPEAAEFVERHSAELRARPVWLFSVGMSGALPRFLRAPAKAAQNRKLAEALREQARPRGHGLFSGVAAAEEFPRWVRIVLRAIGGRLGDLRDWEEIDDWARGVRTEVTGRGEQKVGQTG</sequence>
<dbReference type="InterPro" id="IPR008254">
    <property type="entry name" value="Flavodoxin/NO_synth"/>
</dbReference>
<dbReference type="RefSeq" id="WP_236864720.1">
    <property type="nucleotide sequence ID" value="NZ_BAABAZ010000004.1"/>
</dbReference>
<evidence type="ECO:0000313" key="2">
    <source>
        <dbReference type="EMBL" id="GAA4282974.1"/>
    </source>
</evidence>
<dbReference type="EMBL" id="BAABAZ010000004">
    <property type="protein sequence ID" value="GAA4282974.1"/>
    <property type="molecule type" value="Genomic_DNA"/>
</dbReference>